<keyword evidence="2" id="KW-1185">Reference proteome</keyword>
<protein>
    <submittedName>
        <fullName evidence="1">Uncharacterized protein</fullName>
    </submittedName>
</protein>
<comment type="caution">
    <text evidence="1">The sequence shown here is derived from an EMBL/GenBank/DDBJ whole genome shotgun (WGS) entry which is preliminary data.</text>
</comment>
<gene>
    <name evidence="1" type="ORF">HPB50_018887</name>
</gene>
<reference evidence="1" key="1">
    <citation type="submission" date="2020-05" db="EMBL/GenBank/DDBJ databases">
        <title>Large-scale comparative analyses of tick genomes elucidate their genetic diversity and vector capacities.</title>
        <authorList>
            <person name="Jia N."/>
            <person name="Wang J."/>
            <person name="Shi W."/>
            <person name="Du L."/>
            <person name="Sun Y."/>
            <person name="Zhan W."/>
            <person name="Jiang J."/>
            <person name="Wang Q."/>
            <person name="Zhang B."/>
            <person name="Ji P."/>
            <person name="Sakyi L.B."/>
            <person name="Cui X."/>
            <person name="Yuan T."/>
            <person name="Jiang B."/>
            <person name="Yang W."/>
            <person name="Lam T.T.-Y."/>
            <person name="Chang Q."/>
            <person name="Ding S."/>
            <person name="Wang X."/>
            <person name="Zhu J."/>
            <person name="Ruan X."/>
            <person name="Zhao L."/>
            <person name="Wei J."/>
            <person name="Que T."/>
            <person name="Du C."/>
            <person name="Cheng J."/>
            <person name="Dai P."/>
            <person name="Han X."/>
            <person name="Huang E."/>
            <person name="Gao Y."/>
            <person name="Liu J."/>
            <person name="Shao H."/>
            <person name="Ye R."/>
            <person name="Li L."/>
            <person name="Wei W."/>
            <person name="Wang X."/>
            <person name="Wang C."/>
            <person name="Yang T."/>
            <person name="Huo Q."/>
            <person name="Li W."/>
            <person name="Guo W."/>
            <person name="Chen H."/>
            <person name="Zhou L."/>
            <person name="Ni X."/>
            <person name="Tian J."/>
            <person name="Zhou Y."/>
            <person name="Sheng Y."/>
            <person name="Liu T."/>
            <person name="Pan Y."/>
            <person name="Xia L."/>
            <person name="Li J."/>
            <person name="Zhao F."/>
            <person name="Cao W."/>
        </authorList>
    </citation>
    <scope>NUCLEOTIDE SEQUENCE</scope>
    <source>
        <strain evidence="1">Hyas-2018</strain>
    </source>
</reference>
<organism evidence="1 2">
    <name type="scientific">Hyalomma asiaticum</name>
    <name type="common">Tick</name>
    <dbReference type="NCBI Taxonomy" id="266040"/>
    <lineage>
        <taxon>Eukaryota</taxon>
        <taxon>Metazoa</taxon>
        <taxon>Ecdysozoa</taxon>
        <taxon>Arthropoda</taxon>
        <taxon>Chelicerata</taxon>
        <taxon>Arachnida</taxon>
        <taxon>Acari</taxon>
        <taxon>Parasitiformes</taxon>
        <taxon>Ixodida</taxon>
        <taxon>Ixodoidea</taxon>
        <taxon>Ixodidae</taxon>
        <taxon>Hyalomminae</taxon>
        <taxon>Hyalomma</taxon>
    </lineage>
</organism>
<name>A0ACB7TKT5_HYAAI</name>
<proteinExistence type="predicted"/>
<sequence>MSGATIGRRAALAQDGAEADVTLGLERRLGDRKLGPERRLAAAVPVRALIIIELRKAACPASGCCRRLCSPASPAACVAQRRPPRDRAQEP</sequence>
<dbReference type="EMBL" id="CM023481">
    <property type="protein sequence ID" value="KAH6947415.1"/>
    <property type="molecule type" value="Genomic_DNA"/>
</dbReference>
<accession>A0ACB7TKT5</accession>
<dbReference type="Proteomes" id="UP000821845">
    <property type="component" value="Chromosome 1"/>
</dbReference>
<evidence type="ECO:0000313" key="1">
    <source>
        <dbReference type="EMBL" id="KAH6947415.1"/>
    </source>
</evidence>
<evidence type="ECO:0000313" key="2">
    <source>
        <dbReference type="Proteomes" id="UP000821845"/>
    </source>
</evidence>